<keyword evidence="7" id="KW-0653">Protein transport</keyword>
<dbReference type="Proteomes" id="UP000207598">
    <property type="component" value="Unassembled WGS sequence"/>
</dbReference>
<evidence type="ECO:0000256" key="2">
    <source>
        <dbReference type="ARBA" id="ARBA00005811"/>
    </source>
</evidence>
<accession>A0A238KKU3</accession>
<keyword evidence="11" id="KW-1185">Reference proteome</keyword>
<feature type="transmembrane region" description="Helical" evidence="9">
    <location>
        <begin position="24"/>
        <end position="42"/>
    </location>
</feature>
<reference evidence="10 11" key="1">
    <citation type="submission" date="2017-05" db="EMBL/GenBank/DDBJ databases">
        <authorList>
            <person name="Song R."/>
            <person name="Chenine A.L."/>
            <person name="Ruprecht R.M."/>
        </authorList>
    </citation>
    <scope>NUCLEOTIDE SEQUENCE [LARGE SCALE GENOMIC DNA]</scope>
    <source>
        <strain evidence="10 11">CECT 8898</strain>
    </source>
</reference>
<evidence type="ECO:0000256" key="9">
    <source>
        <dbReference type="SAM" id="Phobius"/>
    </source>
</evidence>
<keyword evidence="5 9" id="KW-1133">Transmembrane helix</keyword>
<dbReference type="GO" id="GO:0015031">
    <property type="term" value="P:protein transport"/>
    <property type="evidence" value="ECO:0007669"/>
    <property type="project" value="UniProtKB-KW"/>
</dbReference>
<dbReference type="EMBL" id="FXYF01000007">
    <property type="protein sequence ID" value="SMX43384.1"/>
    <property type="molecule type" value="Genomic_DNA"/>
</dbReference>
<proteinExistence type="inferred from homology"/>
<keyword evidence="4 7" id="KW-0812">Transmembrane</keyword>
<evidence type="ECO:0000256" key="8">
    <source>
        <dbReference type="SAM" id="MobiDB-lite"/>
    </source>
</evidence>
<dbReference type="GO" id="GO:0005886">
    <property type="term" value="C:plasma membrane"/>
    <property type="evidence" value="ECO:0007669"/>
    <property type="project" value="UniProtKB-SubCell"/>
</dbReference>
<name>A0A238KKU3_9RHOB</name>
<dbReference type="GO" id="GO:0022857">
    <property type="term" value="F:transmembrane transporter activity"/>
    <property type="evidence" value="ECO:0007669"/>
    <property type="project" value="InterPro"/>
</dbReference>
<comment type="subcellular location">
    <subcellularLocation>
        <location evidence="1">Cell membrane</location>
        <topology evidence="1">Single-pass membrane protein</topology>
    </subcellularLocation>
    <subcellularLocation>
        <location evidence="7">Cell membrane</location>
        <topology evidence="7">Single-pass type II membrane protein</topology>
    </subcellularLocation>
</comment>
<sequence length="135" mass="13960">MARNRLHMPHRPWPGPSKPRSEPVVPMINVVFLMLIFFLLAADFGKPDARPGSTLTRADAPPAPTPRVLVLAASGALSYGALTEDAALAAAVANGPVRLQVAVAVEASRLAQALGRLARAGAARVDVVTAGGPAR</sequence>
<organism evidence="10 11">
    <name type="scientific">Maliponia aquimaris</name>
    <dbReference type="NCBI Taxonomy" id="1673631"/>
    <lineage>
        <taxon>Bacteria</taxon>
        <taxon>Pseudomonadati</taxon>
        <taxon>Pseudomonadota</taxon>
        <taxon>Alphaproteobacteria</taxon>
        <taxon>Rhodobacterales</taxon>
        <taxon>Paracoccaceae</taxon>
        <taxon>Maliponia</taxon>
    </lineage>
</organism>
<dbReference type="OrthoDB" id="8479787at2"/>
<protein>
    <submittedName>
        <fullName evidence="10">Biopolymer transport protein ExbD/TolR</fullName>
    </submittedName>
</protein>
<keyword evidence="6 9" id="KW-0472">Membrane</keyword>
<evidence type="ECO:0000256" key="4">
    <source>
        <dbReference type="ARBA" id="ARBA00022692"/>
    </source>
</evidence>
<dbReference type="Pfam" id="PF02472">
    <property type="entry name" value="ExbD"/>
    <property type="match status" value="1"/>
</dbReference>
<keyword evidence="7" id="KW-0813">Transport</keyword>
<evidence type="ECO:0000256" key="6">
    <source>
        <dbReference type="ARBA" id="ARBA00023136"/>
    </source>
</evidence>
<evidence type="ECO:0000256" key="3">
    <source>
        <dbReference type="ARBA" id="ARBA00022475"/>
    </source>
</evidence>
<keyword evidence="3" id="KW-1003">Cell membrane</keyword>
<evidence type="ECO:0000256" key="1">
    <source>
        <dbReference type="ARBA" id="ARBA00004162"/>
    </source>
</evidence>
<evidence type="ECO:0000256" key="7">
    <source>
        <dbReference type="RuleBase" id="RU003879"/>
    </source>
</evidence>
<evidence type="ECO:0000313" key="11">
    <source>
        <dbReference type="Proteomes" id="UP000207598"/>
    </source>
</evidence>
<gene>
    <name evidence="10" type="ORF">MAA8898_02812</name>
</gene>
<dbReference type="InterPro" id="IPR003400">
    <property type="entry name" value="ExbD"/>
</dbReference>
<dbReference type="AlphaFoldDB" id="A0A238KKU3"/>
<feature type="region of interest" description="Disordered" evidence="8">
    <location>
        <begin position="1"/>
        <end position="20"/>
    </location>
</feature>
<feature type="compositionally biased region" description="Basic residues" evidence="8">
    <location>
        <begin position="1"/>
        <end position="10"/>
    </location>
</feature>
<comment type="similarity">
    <text evidence="2 7">Belongs to the ExbD/TolR family.</text>
</comment>
<evidence type="ECO:0000313" key="10">
    <source>
        <dbReference type="EMBL" id="SMX43384.1"/>
    </source>
</evidence>
<evidence type="ECO:0000256" key="5">
    <source>
        <dbReference type="ARBA" id="ARBA00022989"/>
    </source>
</evidence>
<dbReference type="RefSeq" id="WP_141194860.1">
    <property type="nucleotide sequence ID" value="NZ_FXYF01000007.1"/>
</dbReference>